<dbReference type="EMBL" id="VEWN01000013">
    <property type="protein sequence ID" value="KAA1053895.1"/>
    <property type="molecule type" value="Genomic_DNA"/>
</dbReference>
<dbReference type="InterPro" id="IPR012337">
    <property type="entry name" value="RNaseH-like_sf"/>
</dbReference>
<evidence type="ECO:0000313" key="2">
    <source>
        <dbReference type="Proteomes" id="UP000325333"/>
    </source>
</evidence>
<dbReference type="AlphaFoldDB" id="A0A5B0KPL0"/>
<protein>
    <submittedName>
        <fullName evidence="1">Uncharacterized protein</fullName>
    </submittedName>
</protein>
<name>A0A5B0KPL0_9PROT</name>
<accession>A0A5B0KPL0</accession>
<proteinExistence type="predicted"/>
<organism evidence="1 2">
    <name type="scientific">Azospirillum argentinense</name>
    <dbReference type="NCBI Taxonomy" id="2970906"/>
    <lineage>
        <taxon>Bacteria</taxon>
        <taxon>Pseudomonadati</taxon>
        <taxon>Pseudomonadota</taxon>
        <taxon>Alphaproteobacteria</taxon>
        <taxon>Rhodospirillales</taxon>
        <taxon>Azospirillaceae</taxon>
        <taxon>Azospirillum</taxon>
    </lineage>
</organism>
<evidence type="ECO:0000313" key="1">
    <source>
        <dbReference type="EMBL" id="KAA1053895.1"/>
    </source>
</evidence>
<reference evidence="1 2" key="1">
    <citation type="submission" date="2019-07" db="EMBL/GenBank/DDBJ databases">
        <title>Genome sequencing of the stress-tolerant strain Azospirillum brasilense Az19.</title>
        <authorList>
            <person name="Maroniche G.A."/>
            <person name="Garcia J.E."/>
            <person name="Pagnussat L."/>
            <person name="Amenta M."/>
            <person name="Creus C.M."/>
        </authorList>
    </citation>
    <scope>NUCLEOTIDE SEQUENCE [LARGE SCALE GENOMIC DNA]</scope>
    <source>
        <strain evidence="1 2">Az19</strain>
    </source>
</reference>
<gene>
    <name evidence="1" type="ORF">FH063_002477</name>
</gene>
<dbReference type="GO" id="GO:0003676">
    <property type="term" value="F:nucleic acid binding"/>
    <property type="evidence" value="ECO:0007669"/>
    <property type="project" value="InterPro"/>
</dbReference>
<dbReference type="Gene3D" id="3.30.420.10">
    <property type="entry name" value="Ribonuclease H-like superfamily/Ribonuclease H"/>
    <property type="match status" value="1"/>
</dbReference>
<sequence>MTVIADASFDGKRLRAGWAVWIRSGRRVFRYSGHGPAGDSCEAELTALSNGVIAAVHDLRLGHGDIVTVQSDNQHALGVLGGSQRLREDRAADQEIHGEVMDLVRKSGIKLRTAFVRGHQGDVDVRAAIQGWCDATARAALSMAAVEDLLFQRDQSCMVMPILA</sequence>
<dbReference type="Proteomes" id="UP000325333">
    <property type="component" value="Unassembled WGS sequence"/>
</dbReference>
<dbReference type="RefSeq" id="WP_149651003.1">
    <property type="nucleotide sequence ID" value="NZ_VEWN01000013.1"/>
</dbReference>
<dbReference type="SUPFAM" id="SSF53098">
    <property type="entry name" value="Ribonuclease H-like"/>
    <property type="match status" value="1"/>
</dbReference>
<dbReference type="InterPro" id="IPR036397">
    <property type="entry name" value="RNaseH_sf"/>
</dbReference>
<comment type="caution">
    <text evidence="1">The sequence shown here is derived from an EMBL/GenBank/DDBJ whole genome shotgun (WGS) entry which is preliminary data.</text>
</comment>